<dbReference type="SUPFAM" id="SSF46894">
    <property type="entry name" value="C-terminal effector domain of the bipartite response regulators"/>
    <property type="match status" value="1"/>
</dbReference>
<organism evidence="5 6">
    <name type="scientific">Jiella flava</name>
    <dbReference type="NCBI Taxonomy" id="2816857"/>
    <lineage>
        <taxon>Bacteria</taxon>
        <taxon>Pseudomonadati</taxon>
        <taxon>Pseudomonadota</taxon>
        <taxon>Alphaproteobacteria</taxon>
        <taxon>Hyphomicrobiales</taxon>
        <taxon>Aurantimonadaceae</taxon>
        <taxon>Jiella</taxon>
    </lineage>
</organism>
<keyword evidence="3" id="KW-0804">Transcription</keyword>
<evidence type="ECO:0000259" key="4">
    <source>
        <dbReference type="PROSITE" id="PS50043"/>
    </source>
</evidence>
<dbReference type="GO" id="GO:0003677">
    <property type="term" value="F:DNA binding"/>
    <property type="evidence" value="ECO:0007669"/>
    <property type="project" value="UniProtKB-KW"/>
</dbReference>
<accession>A0A939FZL2</accession>
<reference evidence="5" key="1">
    <citation type="submission" date="2021-03" db="EMBL/GenBank/DDBJ databases">
        <title>Whole genome sequence of Jiella sp. CQZ9-1.</title>
        <authorList>
            <person name="Tuo L."/>
        </authorList>
    </citation>
    <scope>NUCLEOTIDE SEQUENCE</scope>
    <source>
        <strain evidence="5">CQZ9-1</strain>
    </source>
</reference>
<dbReference type="PRINTS" id="PR00038">
    <property type="entry name" value="HTHLUXR"/>
</dbReference>
<dbReference type="EMBL" id="JAFMPP010000005">
    <property type="protein sequence ID" value="MBO0662432.1"/>
    <property type="molecule type" value="Genomic_DNA"/>
</dbReference>
<name>A0A939FZL2_9HYPH</name>
<dbReference type="CDD" id="cd06170">
    <property type="entry name" value="LuxR_C_like"/>
    <property type="match status" value="1"/>
</dbReference>
<evidence type="ECO:0000256" key="1">
    <source>
        <dbReference type="ARBA" id="ARBA00023015"/>
    </source>
</evidence>
<dbReference type="Gene3D" id="1.10.10.10">
    <property type="entry name" value="Winged helix-like DNA-binding domain superfamily/Winged helix DNA-binding domain"/>
    <property type="match status" value="1"/>
</dbReference>
<sequence>MPENLIEPFSSEGEALKGVVRAIVRQQGLSAFSAAATEFVNRIIAVDEDGSFRSKIGILSPREGDVLALLARDLSNKEIARELDIGEPTVKFHVKNLFAKLGVGRRAMAVTVGRTLGLLH</sequence>
<dbReference type="PANTHER" id="PTHR44688:SF16">
    <property type="entry name" value="DNA-BINDING TRANSCRIPTIONAL ACTIVATOR DEVR_DOSR"/>
    <property type="match status" value="1"/>
</dbReference>
<dbReference type="GO" id="GO:0006355">
    <property type="term" value="P:regulation of DNA-templated transcription"/>
    <property type="evidence" value="ECO:0007669"/>
    <property type="project" value="InterPro"/>
</dbReference>
<dbReference type="PROSITE" id="PS50043">
    <property type="entry name" value="HTH_LUXR_2"/>
    <property type="match status" value="1"/>
</dbReference>
<dbReference type="SMART" id="SM00421">
    <property type="entry name" value="HTH_LUXR"/>
    <property type="match status" value="1"/>
</dbReference>
<proteinExistence type="predicted"/>
<dbReference type="PROSITE" id="PS00622">
    <property type="entry name" value="HTH_LUXR_1"/>
    <property type="match status" value="1"/>
</dbReference>
<keyword evidence="2" id="KW-0238">DNA-binding</keyword>
<dbReference type="PANTHER" id="PTHR44688">
    <property type="entry name" value="DNA-BINDING TRANSCRIPTIONAL ACTIVATOR DEVR_DOSR"/>
    <property type="match status" value="1"/>
</dbReference>
<keyword evidence="6" id="KW-1185">Reference proteome</keyword>
<comment type="caution">
    <text evidence="5">The sequence shown here is derived from an EMBL/GenBank/DDBJ whole genome shotgun (WGS) entry which is preliminary data.</text>
</comment>
<gene>
    <name evidence="5" type="ORF">J1C48_07590</name>
</gene>
<evidence type="ECO:0000256" key="3">
    <source>
        <dbReference type="ARBA" id="ARBA00023163"/>
    </source>
</evidence>
<dbReference type="InterPro" id="IPR036388">
    <property type="entry name" value="WH-like_DNA-bd_sf"/>
</dbReference>
<evidence type="ECO:0000313" key="6">
    <source>
        <dbReference type="Proteomes" id="UP000664122"/>
    </source>
</evidence>
<dbReference type="Pfam" id="PF00196">
    <property type="entry name" value="GerE"/>
    <property type="match status" value="1"/>
</dbReference>
<evidence type="ECO:0000256" key="2">
    <source>
        <dbReference type="ARBA" id="ARBA00023125"/>
    </source>
</evidence>
<dbReference type="InterPro" id="IPR016032">
    <property type="entry name" value="Sig_transdc_resp-reg_C-effctor"/>
</dbReference>
<feature type="domain" description="HTH luxR-type" evidence="4">
    <location>
        <begin position="52"/>
        <end position="117"/>
    </location>
</feature>
<keyword evidence="1" id="KW-0805">Transcription regulation</keyword>
<protein>
    <submittedName>
        <fullName evidence="5">Response regulator transcription factor</fullName>
    </submittedName>
</protein>
<evidence type="ECO:0000313" key="5">
    <source>
        <dbReference type="EMBL" id="MBO0662432.1"/>
    </source>
</evidence>
<dbReference type="InterPro" id="IPR000792">
    <property type="entry name" value="Tscrpt_reg_LuxR_C"/>
</dbReference>
<dbReference type="AlphaFoldDB" id="A0A939FZL2"/>
<dbReference type="Proteomes" id="UP000664122">
    <property type="component" value="Unassembled WGS sequence"/>
</dbReference>